<name>A0A0F7IEX4_9EURY</name>
<gene>
    <name evidence="7" type="ORF">GAH_01112</name>
</gene>
<evidence type="ECO:0000256" key="5">
    <source>
        <dbReference type="ARBA" id="ARBA00023136"/>
    </source>
</evidence>
<evidence type="ECO:0000256" key="1">
    <source>
        <dbReference type="ARBA" id="ARBA00004651"/>
    </source>
</evidence>
<organism evidence="7 8">
    <name type="scientific">Geoglobus ahangari</name>
    <dbReference type="NCBI Taxonomy" id="113653"/>
    <lineage>
        <taxon>Archaea</taxon>
        <taxon>Methanobacteriati</taxon>
        <taxon>Methanobacteriota</taxon>
        <taxon>Archaeoglobi</taxon>
        <taxon>Archaeoglobales</taxon>
        <taxon>Archaeoglobaceae</taxon>
        <taxon>Geoglobus</taxon>
    </lineage>
</organism>
<dbReference type="InterPro" id="IPR020948">
    <property type="entry name" value="P_starv_induced_PsiE-like"/>
</dbReference>
<accession>A0A0F7IEX4</accession>
<dbReference type="RefSeq" id="WP_048095200.1">
    <property type="nucleotide sequence ID" value="NZ_CP011267.1"/>
</dbReference>
<dbReference type="AlphaFoldDB" id="A0A0F7IEX4"/>
<feature type="transmembrane region" description="Helical" evidence="6">
    <location>
        <begin position="49"/>
        <end position="68"/>
    </location>
</feature>
<evidence type="ECO:0000256" key="3">
    <source>
        <dbReference type="ARBA" id="ARBA00022692"/>
    </source>
</evidence>
<keyword evidence="5 6" id="KW-0472">Membrane</keyword>
<dbReference type="GeneID" id="24803686"/>
<dbReference type="STRING" id="113653.GAH_01112"/>
<evidence type="ECO:0000313" key="7">
    <source>
        <dbReference type="EMBL" id="AKG91572.1"/>
    </source>
</evidence>
<evidence type="ECO:0000256" key="2">
    <source>
        <dbReference type="ARBA" id="ARBA00022475"/>
    </source>
</evidence>
<dbReference type="GO" id="GO:0005886">
    <property type="term" value="C:plasma membrane"/>
    <property type="evidence" value="ECO:0007669"/>
    <property type="project" value="UniProtKB-SubCell"/>
</dbReference>
<protein>
    <submittedName>
        <fullName evidence="7">Putative membrane protein</fullName>
    </submittedName>
</protein>
<comment type="subcellular location">
    <subcellularLocation>
        <location evidence="1">Cell membrane</location>
        <topology evidence="1">Multi-pass membrane protein</topology>
    </subcellularLocation>
</comment>
<evidence type="ECO:0000313" key="8">
    <source>
        <dbReference type="Proteomes" id="UP000034723"/>
    </source>
</evidence>
<dbReference type="Proteomes" id="UP000034723">
    <property type="component" value="Chromosome"/>
</dbReference>
<keyword evidence="8" id="KW-1185">Reference proteome</keyword>
<sequence length="138" mass="16310">MWSLRFDYLNRVYDVAIFLMSIVVIVLIGIKMFTIVIQLPEAIFNYTAYSFDTLITEILTFFVLIELAKAFTEYLEFKRVRLHIMAELASIFVLRELLITLYKQNFTWETLFGFAALILALGIVRTVAVRYNPRREHR</sequence>
<feature type="transmembrane region" description="Helical" evidence="6">
    <location>
        <begin position="12"/>
        <end position="37"/>
    </location>
</feature>
<dbReference type="KEGG" id="gah:GAH_01112"/>
<evidence type="ECO:0000256" key="6">
    <source>
        <dbReference type="SAM" id="Phobius"/>
    </source>
</evidence>
<reference evidence="7 8" key="1">
    <citation type="submission" date="2015-04" db="EMBL/GenBank/DDBJ databases">
        <title>The complete genome sequence of the hyperthermophilic, obligate iron-reducing archaeon Geoglobus ahangari strain 234T.</title>
        <authorList>
            <person name="Manzella M.P."/>
            <person name="Holmes D.E."/>
            <person name="Rocheleau J.M."/>
            <person name="Chung A."/>
            <person name="Reguera G."/>
            <person name="Kashefi K."/>
        </authorList>
    </citation>
    <scope>NUCLEOTIDE SEQUENCE [LARGE SCALE GENOMIC DNA]</scope>
    <source>
        <strain evidence="7 8">234</strain>
    </source>
</reference>
<dbReference type="InParanoid" id="A0A0F7IEX4"/>
<dbReference type="EMBL" id="CP011267">
    <property type="protein sequence ID" value="AKG91572.1"/>
    <property type="molecule type" value="Genomic_DNA"/>
</dbReference>
<dbReference type="Pfam" id="PF06146">
    <property type="entry name" value="PsiE"/>
    <property type="match status" value="1"/>
</dbReference>
<dbReference type="HOGENOM" id="CLU_136000_1_1_2"/>
<evidence type="ECO:0000256" key="4">
    <source>
        <dbReference type="ARBA" id="ARBA00022989"/>
    </source>
</evidence>
<keyword evidence="2" id="KW-1003">Cell membrane</keyword>
<proteinExistence type="predicted"/>
<feature type="transmembrane region" description="Helical" evidence="6">
    <location>
        <begin position="108"/>
        <end position="128"/>
    </location>
</feature>
<keyword evidence="4 6" id="KW-1133">Transmembrane helix</keyword>
<keyword evidence="3 6" id="KW-0812">Transmembrane</keyword>
<dbReference type="OrthoDB" id="383107at2157"/>